<comment type="caution">
    <text evidence="4">The sequence shown here is derived from an EMBL/GenBank/DDBJ whole genome shotgun (WGS) entry which is preliminary data.</text>
</comment>
<dbReference type="PANTHER" id="PTHR12143:SF39">
    <property type="entry name" value="SECRETED PROTEIN"/>
    <property type="match status" value="1"/>
</dbReference>
<dbReference type="Gene3D" id="1.20.1050.60">
    <property type="entry name" value="alpha-1,2-mannosidase"/>
    <property type="match status" value="1"/>
</dbReference>
<reference evidence="4 5" key="1">
    <citation type="journal article" date="2019" name="Int. J. Syst. Evol. Microbiol.">
        <title>The Global Catalogue of Microorganisms (GCM) 10K type strain sequencing project: providing services to taxonomists for standard genome sequencing and annotation.</title>
        <authorList>
            <consortium name="The Broad Institute Genomics Platform"/>
            <consortium name="The Broad Institute Genome Sequencing Center for Infectious Disease"/>
            <person name="Wu L."/>
            <person name="Ma J."/>
        </authorList>
    </citation>
    <scope>NUCLEOTIDE SEQUENCE [LARGE SCALE GENOMIC DNA]</scope>
    <source>
        <strain evidence="4 5">JCM 16013</strain>
    </source>
</reference>
<feature type="region of interest" description="Disordered" evidence="1">
    <location>
        <begin position="230"/>
        <end position="321"/>
    </location>
</feature>
<evidence type="ECO:0000313" key="5">
    <source>
        <dbReference type="Proteomes" id="UP001499854"/>
    </source>
</evidence>
<dbReference type="NCBIfam" id="TIGR01180">
    <property type="entry name" value="aman2_put"/>
    <property type="match status" value="1"/>
</dbReference>
<proteinExistence type="predicted"/>
<keyword evidence="5" id="KW-1185">Reference proteome</keyword>
<dbReference type="Proteomes" id="UP001499854">
    <property type="component" value="Unassembled WGS sequence"/>
</dbReference>
<feature type="domain" description="Glycosyl hydrolase family 92 N-terminal" evidence="3">
    <location>
        <begin position="27"/>
        <end position="237"/>
    </location>
</feature>
<protein>
    <recommendedName>
        <fullName evidence="6">Alpha-1,2-mannosidase</fullName>
    </recommendedName>
</protein>
<evidence type="ECO:0000256" key="1">
    <source>
        <dbReference type="SAM" id="MobiDB-lite"/>
    </source>
</evidence>
<dbReference type="RefSeq" id="WP_344657084.1">
    <property type="nucleotide sequence ID" value="NZ_BAAAQM010000011.1"/>
</dbReference>
<organism evidence="4 5">
    <name type="scientific">Catenulispora subtropica</name>
    <dbReference type="NCBI Taxonomy" id="450798"/>
    <lineage>
        <taxon>Bacteria</taxon>
        <taxon>Bacillati</taxon>
        <taxon>Actinomycetota</taxon>
        <taxon>Actinomycetes</taxon>
        <taxon>Catenulisporales</taxon>
        <taxon>Catenulisporaceae</taxon>
        <taxon>Catenulispora</taxon>
    </lineage>
</organism>
<evidence type="ECO:0000259" key="3">
    <source>
        <dbReference type="Pfam" id="PF17678"/>
    </source>
</evidence>
<feature type="compositionally biased region" description="Low complexity" evidence="1">
    <location>
        <begin position="230"/>
        <end position="292"/>
    </location>
</feature>
<dbReference type="Gene3D" id="3.30.2080.10">
    <property type="entry name" value="GH92 mannosidase domain"/>
    <property type="match status" value="1"/>
</dbReference>
<dbReference type="Gene3D" id="2.70.98.10">
    <property type="match status" value="2"/>
</dbReference>
<dbReference type="SUPFAM" id="SSF48208">
    <property type="entry name" value="Six-hairpin glycosidases"/>
    <property type="match status" value="1"/>
</dbReference>
<dbReference type="InterPro" id="IPR014756">
    <property type="entry name" value="Ig_E-set"/>
</dbReference>
<evidence type="ECO:0000313" key="4">
    <source>
        <dbReference type="EMBL" id="GAA1965918.1"/>
    </source>
</evidence>
<sequence length="1441" mass="147173">MSAPAVAAADTAATGAVTAVANPASAVNPLLGTGDGGAGGAVNTFPGPDVPFGMIQWGPDTSPNRQAGGGYYYNDSALSGFSLTHLSGPGCGAFGDLPILPTVGTLPADPSHATVPFSHGAESASADYYSVSTGTGTSAVKTELTETARSAIGRFTFPSGTQSNLLFKLTGSQDGTNGVTAEIVGDRELKGSVTSGYFCGASDEYTLNFDIVFDQPFTAHGTWTGTTVTPGAATATKAPDQTQGQTQGQTSNQAAPTQAPTGAAPSSKPGAAPSAAPSPAAPSTSPSPAGGSQDSSTKAKTPALPAPTLHGQAPRESAAKHAAAAVAGTAAATGPDGVYLTFDTSAAQTVQAKVGISYVSTANAQANLQAEQPGWDFDGVHAAGVAAWNKELSRIQIGGGTAARQQVFYTNLYHALLHPNTFSDADGQYLGFDNQVHTVQPGHVQVANFSGWDIYRTQVQLEAIIDPAMASNAAQSIVNDAAQNNGMMPKWSLNNGETYVMVGDPADEELAAYYAFGARDFDTASALKYALAEANTPNNIRPDLAAFERLGYVPTDGANTCCNFYGPVSTTMEYGSADAALALFANALGDKADAQKLMTRAQDWQNLYNPATGILQPRTSSGAFVPADLTTTDNYVEGDASQYRWQIGWNLKGLVAAMGGGAAVAKQLDTFFTKLDEGPPSPYAFMGNEFDYGVPWLYDYTGTPWKAQQVLNRIRTELYTDDPKQSMGGNDDLGTTSALGAFAMLGMYPETPGSADMALNSPEFPLEIIHLANGKAITINAPGADSVKNYYVQNLRVDGDDWNKPWLPASVFTHGARIDVRMGSTPNKYWGASKGDAPPSDGTGAQPAIGYLSDQQIRVAPGGSAKVTVSVQDSADRYQRVSVAATPPTGLTTSLSGSSLQVSPAGHASVTLTVDATASTPQTFYSVPIQLSENGRALAPLQLRVLVAPPGSLLASFDDAGIADDAAVNAADFDGGGNSYSAQTLAAAGFNPGQPVTVGGITYTWPLPAPGFPDNVVAAGQQVTVAAPAGTQQLGLLGSADGGPSKGVMTLQYSDGSTAQYWLGLSDWTLGAGRDKPSFGNQDAATLPYRDCASCNGGQDKTATHVFATTFPVDPAKTLTGITLPAGTDRGRLHVFAVGTATTAATGAVATTLSPSPAAAGQQVTVHGTGFGATQGTGYLAFSDLGVNWGSPGNSAPFTIDSWSDTAVTFTVPTPAGPNGVWHVYPGTNASATVVNAAGQVSDSVVLPITPTANPADYYDNAGTSPDSNQKCADYDGDGYSYSADALAKAGITPGGTVTGAGVTFTWPTAQPCSNDNILAAGQTMLVAGKAGATKLGLLGSSTNGGSVAPITITYTDGTSTTQPVTFNDWAGGPGGGDEAVATMPYRNSTSGNSQAITMYVFATTVPLDASKTVASITLPNVAAQVDSNTTAMHVIAVGEG</sequence>
<feature type="domain" description="Glycosyl hydrolase family 92" evidence="2">
    <location>
        <begin position="363"/>
        <end position="824"/>
    </location>
</feature>
<gene>
    <name evidence="4" type="ORF">GCM10009838_24460</name>
</gene>
<dbReference type="Pfam" id="PF07971">
    <property type="entry name" value="Glyco_hydro_92"/>
    <property type="match status" value="1"/>
</dbReference>
<accession>A0ABN2RA09</accession>
<dbReference type="Gene3D" id="2.60.40.10">
    <property type="entry name" value="Immunoglobulins"/>
    <property type="match status" value="1"/>
</dbReference>
<dbReference type="InterPro" id="IPR014718">
    <property type="entry name" value="GH-type_carb-bd"/>
</dbReference>
<dbReference type="EMBL" id="BAAAQM010000011">
    <property type="protein sequence ID" value="GAA1965918.1"/>
    <property type="molecule type" value="Genomic_DNA"/>
</dbReference>
<dbReference type="InterPro" id="IPR005887">
    <property type="entry name" value="GH92_a_mannosidase_put"/>
</dbReference>
<evidence type="ECO:0008006" key="6">
    <source>
        <dbReference type="Google" id="ProtNLM"/>
    </source>
</evidence>
<dbReference type="InterPro" id="IPR013783">
    <property type="entry name" value="Ig-like_fold"/>
</dbReference>
<dbReference type="SUPFAM" id="SSF81296">
    <property type="entry name" value="E set domains"/>
    <property type="match status" value="1"/>
</dbReference>
<dbReference type="PANTHER" id="PTHR12143">
    <property type="entry name" value="PEPTIDE N-GLYCANASE PNGASE -RELATED"/>
    <property type="match status" value="1"/>
</dbReference>
<dbReference type="InterPro" id="IPR050883">
    <property type="entry name" value="PNGase"/>
</dbReference>
<dbReference type="InterPro" id="IPR012939">
    <property type="entry name" value="Glyco_hydro_92"/>
</dbReference>
<dbReference type="InterPro" id="IPR008928">
    <property type="entry name" value="6-hairpin_glycosidase_sf"/>
</dbReference>
<dbReference type="InterPro" id="IPR041371">
    <property type="entry name" value="GH92_N"/>
</dbReference>
<evidence type="ECO:0000259" key="2">
    <source>
        <dbReference type="Pfam" id="PF07971"/>
    </source>
</evidence>
<name>A0ABN2RA09_9ACTN</name>
<dbReference type="Pfam" id="PF17678">
    <property type="entry name" value="Glyco_hydro_92N"/>
    <property type="match status" value="1"/>
</dbReference>